<sequence>MENKKGYTDAPSSKDLLKRGDYVQALKKIVTTCDTPMTISITGEWGSGKTSFVHQLKGQLDKEKIEFVEFNTWEISQFEPNDNLKLSLLKSYVSEIAPDKKTAKLLKRVIRAGANVFLSTALNKFPKLDFSNLDLEKLMKGESIHGESSIVQDVKELKKSIEDQISSKNKRYVIFIDDLDRINPENAIEILEFLKLFLSMEHCVYLVAVDEKVIEEGLKAKYKNTDSDSRNYFEKLIQLPFYLPNTLSNDEQIREYIGNLGEFNNVRGIDLNLVSKIVNSSVGGNPRRIKRIMNAYWLLRTMMDGKEVNKKVKPELLFYIVCFQTHYNSQYSEFEASINQNATIKETITGLKEDNGDNAEFLDFISILEKDFSKGLSVEVLKSIMSFSQVNRTEIGNAGNLTEDMRELIPILFDSTEKMTRQELWSELKEEFPTLKEKPGAFNGLLHRVDKGKAILNGEGKVLVRDRSEKEPTYHFVDPTTR</sequence>
<dbReference type="RefSeq" id="WP_311815094.1">
    <property type="nucleotide sequence ID" value="NZ_JARQAZ010000001.1"/>
</dbReference>
<dbReference type="PANTHER" id="PTHR22674:SF6">
    <property type="entry name" value="NTPASE KAP FAMILY P-LOOP DOMAIN-CONTAINING PROTEIN 1"/>
    <property type="match status" value="1"/>
</dbReference>
<dbReference type="InterPro" id="IPR027417">
    <property type="entry name" value="P-loop_NTPase"/>
</dbReference>
<evidence type="ECO:0000313" key="2">
    <source>
        <dbReference type="EMBL" id="MDT2769289.1"/>
    </source>
</evidence>
<gene>
    <name evidence="2" type="ORF">P7H46_00380</name>
</gene>
<dbReference type="InterPro" id="IPR011646">
    <property type="entry name" value="KAP_P-loop"/>
</dbReference>
<protein>
    <submittedName>
        <fullName evidence="2">P-loop NTPase fold protein</fullName>
    </submittedName>
</protein>
<dbReference type="SUPFAM" id="SSF52540">
    <property type="entry name" value="P-loop containing nucleoside triphosphate hydrolases"/>
    <property type="match status" value="1"/>
</dbReference>
<dbReference type="Gene3D" id="3.40.50.300">
    <property type="entry name" value="P-loop containing nucleotide triphosphate hydrolases"/>
    <property type="match status" value="1"/>
</dbReference>
<dbReference type="Pfam" id="PF07693">
    <property type="entry name" value="KAP_NTPase"/>
    <property type="match status" value="1"/>
</dbReference>
<keyword evidence="3" id="KW-1185">Reference proteome</keyword>
<name>A0ABU3FEK4_9ENTE</name>
<feature type="domain" description="KAP NTPase" evidence="1">
    <location>
        <begin position="22"/>
        <end position="295"/>
    </location>
</feature>
<accession>A0ABU3FEK4</accession>
<evidence type="ECO:0000259" key="1">
    <source>
        <dbReference type="Pfam" id="PF07693"/>
    </source>
</evidence>
<organism evidence="2 3">
    <name type="scientific">Enterococcus pseudoavium</name>
    <dbReference type="NCBI Taxonomy" id="44007"/>
    <lineage>
        <taxon>Bacteria</taxon>
        <taxon>Bacillati</taxon>
        <taxon>Bacillota</taxon>
        <taxon>Bacilli</taxon>
        <taxon>Lactobacillales</taxon>
        <taxon>Enterococcaceae</taxon>
        <taxon>Enterococcus</taxon>
    </lineage>
</organism>
<comment type="caution">
    <text evidence="2">The sequence shown here is derived from an EMBL/GenBank/DDBJ whole genome shotgun (WGS) entry which is preliminary data.</text>
</comment>
<evidence type="ECO:0000313" key="3">
    <source>
        <dbReference type="Proteomes" id="UP001269061"/>
    </source>
</evidence>
<dbReference type="EMBL" id="JARQAZ010000001">
    <property type="protein sequence ID" value="MDT2769289.1"/>
    <property type="molecule type" value="Genomic_DNA"/>
</dbReference>
<reference evidence="2 3" key="1">
    <citation type="submission" date="2023-03" db="EMBL/GenBank/DDBJ databases">
        <authorList>
            <person name="Shen W."/>
            <person name="Cai J."/>
        </authorList>
    </citation>
    <scope>NUCLEOTIDE SEQUENCE [LARGE SCALE GENOMIC DNA]</scope>
    <source>
        <strain evidence="2 3">Y59</strain>
    </source>
</reference>
<dbReference type="PANTHER" id="PTHR22674">
    <property type="entry name" value="NTPASE, KAP FAMILY P-LOOP DOMAIN-CONTAINING 1"/>
    <property type="match status" value="1"/>
</dbReference>
<dbReference type="InterPro" id="IPR052754">
    <property type="entry name" value="NTPase_KAP_P-loop"/>
</dbReference>
<proteinExistence type="predicted"/>
<dbReference type="Proteomes" id="UP001269061">
    <property type="component" value="Unassembled WGS sequence"/>
</dbReference>